<sequence length="384" mass="42094">MHFIIIYSYLRQKIHFMKRYNYTKSLLFACGTALLLSTFSACKKDEKTPAPQIELQLPSQLSLLYGEEKDLTLPGSLAEHGDVSLRLEYAETENIPISETIKLHDKLSQAFTIQKNQNKIHINSNVLYPNGVVSIKNGIKIPDTYKVTVVATAANGTVVGRQTVGIKVSPAKVSIKGVQSNGETPFSYVLYNDKGASFELNALKIPTSGTSWFLPKQENGDTTVSIDGNLIKFAATAGDPQKQAEKKYDLIPALLKDGFPVASTPFQVIFIPQIKFFFGMYYPEHNLTIRLNLIHIGLSNGYVSAAPTLYPDKYKSSFSLVSVEKDGKAFTDSNNTFAVNAATGVVTVKKDDALKAGSYTFIIKAVTTTGLTFETDLTLAMSGE</sequence>
<accession>A0A380C8G8</accession>
<reference evidence="1 2" key="1">
    <citation type="submission" date="2018-06" db="EMBL/GenBank/DDBJ databases">
        <authorList>
            <consortium name="Pathogen Informatics"/>
            <person name="Doyle S."/>
        </authorList>
    </citation>
    <scope>NUCLEOTIDE SEQUENCE [LARGE SCALE GENOMIC DNA]</scope>
    <source>
        <strain evidence="1 2">NCTC11388</strain>
    </source>
</reference>
<name>A0A380C8G8_SPHSI</name>
<gene>
    <name evidence="1" type="ORF">NCTC11388_02424</name>
</gene>
<proteinExistence type="predicted"/>
<dbReference type="Gene3D" id="2.60.40.2710">
    <property type="match status" value="1"/>
</dbReference>
<organism evidence="1 2">
    <name type="scientific">Sphingobacterium spiritivorum</name>
    <name type="common">Flavobacterium spiritivorum</name>
    <dbReference type="NCBI Taxonomy" id="258"/>
    <lineage>
        <taxon>Bacteria</taxon>
        <taxon>Pseudomonadati</taxon>
        <taxon>Bacteroidota</taxon>
        <taxon>Sphingobacteriia</taxon>
        <taxon>Sphingobacteriales</taxon>
        <taxon>Sphingobacteriaceae</taxon>
        <taxon>Sphingobacterium</taxon>
    </lineage>
</organism>
<protein>
    <submittedName>
        <fullName evidence="1">Uncharacterized protein</fullName>
    </submittedName>
</protein>
<evidence type="ECO:0000313" key="1">
    <source>
        <dbReference type="EMBL" id="SUJ15043.1"/>
    </source>
</evidence>
<evidence type="ECO:0000313" key="2">
    <source>
        <dbReference type="Proteomes" id="UP000254893"/>
    </source>
</evidence>
<dbReference type="AlphaFoldDB" id="A0A380C8G8"/>
<dbReference type="EMBL" id="UGYW01000002">
    <property type="protein sequence ID" value="SUJ15043.1"/>
    <property type="molecule type" value="Genomic_DNA"/>
</dbReference>
<dbReference type="Proteomes" id="UP000254893">
    <property type="component" value="Unassembled WGS sequence"/>
</dbReference>